<dbReference type="EMBL" id="CM016559">
    <property type="protein sequence ID" value="TKW02371.1"/>
    <property type="molecule type" value="Genomic_DNA"/>
</dbReference>
<dbReference type="AlphaFoldDB" id="A0A4U6TIW8"/>
<evidence type="ECO:0000313" key="1">
    <source>
        <dbReference type="EMBL" id="TKW02371.1"/>
    </source>
</evidence>
<proteinExistence type="predicted"/>
<keyword evidence="2" id="KW-1185">Reference proteome</keyword>
<accession>A0A4U6TIW8</accession>
<dbReference type="Gramene" id="TKW02371">
    <property type="protein sequence ID" value="TKW02371"/>
    <property type="gene ID" value="SEVIR_8G239150v2"/>
</dbReference>
<reference evidence="1" key="1">
    <citation type="submission" date="2019-03" db="EMBL/GenBank/DDBJ databases">
        <title>WGS assembly of Setaria viridis.</title>
        <authorList>
            <person name="Huang P."/>
            <person name="Jenkins J."/>
            <person name="Grimwood J."/>
            <person name="Barry K."/>
            <person name="Healey A."/>
            <person name="Mamidi S."/>
            <person name="Sreedasyam A."/>
            <person name="Shu S."/>
            <person name="Feldman M."/>
            <person name="Wu J."/>
            <person name="Yu Y."/>
            <person name="Chen C."/>
            <person name="Johnson J."/>
            <person name="Rokhsar D."/>
            <person name="Baxter I."/>
            <person name="Schmutz J."/>
            <person name="Brutnell T."/>
            <person name="Kellogg E."/>
        </authorList>
    </citation>
    <scope>NUCLEOTIDE SEQUENCE [LARGE SCALE GENOMIC DNA]</scope>
</reference>
<organism evidence="1 2">
    <name type="scientific">Setaria viridis</name>
    <name type="common">Green bristlegrass</name>
    <name type="synonym">Setaria italica subsp. viridis</name>
    <dbReference type="NCBI Taxonomy" id="4556"/>
    <lineage>
        <taxon>Eukaryota</taxon>
        <taxon>Viridiplantae</taxon>
        <taxon>Streptophyta</taxon>
        <taxon>Embryophyta</taxon>
        <taxon>Tracheophyta</taxon>
        <taxon>Spermatophyta</taxon>
        <taxon>Magnoliopsida</taxon>
        <taxon>Liliopsida</taxon>
        <taxon>Poales</taxon>
        <taxon>Poaceae</taxon>
        <taxon>PACMAD clade</taxon>
        <taxon>Panicoideae</taxon>
        <taxon>Panicodae</taxon>
        <taxon>Paniceae</taxon>
        <taxon>Cenchrinae</taxon>
        <taxon>Setaria</taxon>
    </lineage>
</organism>
<gene>
    <name evidence="1" type="ORF">SEVIR_8G239150v2</name>
</gene>
<sequence length="35" mass="3917">MDPLLLQQLSWLSLMQSSMNTIINTIGPERILSAT</sequence>
<name>A0A4U6TIW8_SETVI</name>
<evidence type="ECO:0000313" key="2">
    <source>
        <dbReference type="Proteomes" id="UP000298652"/>
    </source>
</evidence>
<dbReference type="Proteomes" id="UP000298652">
    <property type="component" value="Chromosome 8"/>
</dbReference>
<protein>
    <submittedName>
        <fullName evidence="1">Uncharacterized protein</fullName>
    </submittedName>
</protein>